<feature type="transmembrane region" description="Helical" evidence="2">
    <location>
        <begin position="236"/>
        <end position="258"/>
    </location>
</feature>
<dbReference type="OrthoDB" id="4307680at2"/>
<feature type="compositionally biased region" description="Pro residues" evidence="1">
    <location>
        <begin position="423"/>
        <end position="433"/>
    </location>
</feature>
<evidence type="ECO:0000256" key="1">
    <source>
        <dbReference type="SAM" id="MobiDB-lite"/>
    </source>
</evidence>
<keyword evidence="2" id="KW-1133">Transmembrane helix</keyword>
<keyword evidence="2" id="KW-0472">Membrane</keyword>
<evidence type="ECO:0000256" key="2">
    <source>
        <dbReference type="SAM" id="Phobius"/>
    </source>
</evidence>
<feature type="transmembrane region" description="Helical" evidence="2">
    <location>
        <begin position="37"/>
        <end position="56"/>
    </location>
</feature>
<feature type="transmembrane region" description="Helical" evidence="2">
    <location>
        <begin position="293"/>
        <end position="315"/>
    </location>
</feature>
<evidence type="ECO:0000313" key="4">
    <source>
        <dbReference type="Proteomes" id="UP000295345"/>
    </source>
</evidence>
<evidence type="ECO:0000313" key="3">
    <source>
        <dbReference type="EMBL" id="TDC69833.1"/>
    </source>
</evidence>
<proteinExistence type="predicted"/>
<dbReference type="AlphaFoldDB" id="A0A4R4T5K7"/>
<keyword evidence="2" id="KW-0812">Transmembrane</keyword>
<dbReference type="RefSeq" id="WP_132820495.1">
    <property type="nucleotide sequence ID" value="NZ_SMKI01000326.1"/>
</dbReference>
<keyword evidence="4" id="KW-1185">Reference proteome</keyword>
<reference evidence="3 4" key="1">
    <citation type="submission" date="2019-03" db="EMBL/GenBank/DDBJ databases">
        <title>Draft genome sequences of novel Actinobacteria.</title>
        <authorList>
            <person name="Sahin N."/>
            <person name="Ay H."/>
            <person name="Saygin H."/>
        </authorList>
    </citation>
    <scope>NUCLEOTIDE SEQUENCE [LARGE SCALE GENOMIC DNA]</scope>
    <source>
        <strain evidence="3 4">DSM 41900</strain>
    </source>
</reference>
<organism evidence="3 4">
    <name type="scientific">Streptomyces hainanensis</name>
    <dbReference type="NCBI Taxonomy" id="402648"/>
    <lineage>
        <taxon>Bacteria</taxon>
        <taxon>Bacillati</taxon>
        <taxon>Actinomycetota</taxon>
        <taxon>Actinomycetes</taxon>
        <taxon>Kitasatosporales</taxon>
        <taxon>Streptomycetaceae</taxon>
        <taxon>Streptomyces</taxon>
    </lineage>
</organism>
<protein>
    <recommendedName>
        <fullName evidence="5">DUF3592 domain-containing protein</fullName>
    </recommendedName>
</protein>
<evidence type="ECO:0008006" key="5">
    <source>
        <dbReference type="Google" id="ProtNLM"/>
    </source>
</evidence>
<dbReference type="EMBL" id="SMKI01000326">
    <property type="protein sequence ID" value="TDC69833.1"/>
    <property type="molecule type" value="Genomic_DNA"/>
</dbReference>
<gene>
    <name evidence="3" type="ORF">E1283_25495</name>
</gene>
<sequence length="433" mass="43976">MDDTRPVDRAAYGGGPPGGEGLDVDALLRDHLSAATLFTRALLVVGLGLGVGLVAGGLDVVDRGPGDAVLPLVTGTLLVAGTGAGLVRGALRARETNRLLARELAGRSSRPEASARRLLWGTVSSVALPLGLACLFGGFLAGGGEPEPLVAGAFLTWAALLVGAGLAGLARALRHRGGPSIRAALSADVEPRRRPVTGAARVGEPYHGAGGGTGAAHRVDGGLVGAGPGRSRAATVLLALAGAALCGAAALAAAFLPARVGDDAVWPLLALVLVLLGLLLVRLVRRTMAVWHLLVFVVAGLVLLGTALASARTLILLDRGEWIRAEVVDTYTTKGRNATRICVLRPEEAGRPLEQGLGQCRRPEVGDWLWVFADPEDRVAPESSEPGLLFPGWTGAVGFGLLAVSAAAGAARGHRRRAGPGPVGMPGPPPGPP</sequence>
<feature type="transmembrane region" description="Helical" evidence="2">
    <location>
        <begin position="154"/>
        <end position="173"/>
    </location>
</feature>
<feature type="transmembrane region" description="Helical" evidence="2">
    <location>
        <begin position="388"/>
        <end position="411"/>
    </location>
</feature>
<name>A0A4R4T5K7_9ACTN</name>
<accession>A0A4R4T5K7</accession>
<feature type="transmembrane region" description="Helical" evidence="2">
    <location>
        <begin position="118"/>
        <end position="142"/>
    </location>
</feature>
<feature type="region of interest" description="Disordered" evidence="1">
    <location>
        <begin position="413"/>
        <end position="433"/>
    </location>
</feature>
<comment type="caution">
    <text evidence="3">The sequence shown here is derived from an EMBL/GenBank/DDBJ whole genome shotgun (WGS) entry which is preliminary data.</text>
</comment>
<feature type="transmembrane region" description="Helical" evidence="2">
    <location>
        <begin position="264"/>
        <end position="281"/>
    </location>
</feature>
<feature type="transmembrane region" description="Helical" evidence="2">
    <location>
        <begin position="68"/>
        <end position="91"/>
    </location>
</feature>
<dbReference type="Proteomes" id="UP000295345">
    <property type="component" value="Unassembled WGS sequence"/>
</dbReference>